<evidence type="ECO:0000313" key="1">
    <source>
        <dbReference type="EMBL" id="PZX03654.1"/>
    </source>
</evidence>
<evidence type="ECO:0000313" key="2">
    <source>
        <dbReference type="Proteomes" id="UP000248646"/>
    </source>
</evidence>
<comment type="caution">
    <text evidence="1">The sequence shown here is derived from an EMBL/GenBank/DDBJ whole genome shotgun (WGS) entry which is preliminary data.</text>
</comment>
<dbReference type="RefSeq" id="WP_111440115.1">
    <property type="nucleotide sequence ID" value="NZ_QKZI01000006.1"/>
</dbReference>
<gene>
    <name evidence="1" type="ORF">C7437_10678</name>
</gene>
<proteinExistence type="predicted"/>
<reference evidence="1 2" key="1">
    <citation type="submission" date="2018-06" db="EMBL/GenBank/DDBJ databases">
        <title>Genomic Encyclopedia of Type Strains, Phase IV (KMG-IV): sequencing the most valuable type-strain genomes for metagenomic binning, comparative biology and taxonomic classification.</title>
        <authorList>
            <person name="Goeker M."/>
        </authorList>
    </citation>
    <scope>NUCLEOTIDE SEQUENCE [LARGE SCALE GENOMIC DNA]</scope>
    <source>
        <strain evidence="1 2">DSM 5</strain>
    </source>
</reference>
<dbReference type="AlphaFoldDB" id="A0A2W7MCY7"/>
<keyword evidence="2" id="KW-1185">Reference proteome</keyword>
<dbReference type="OrthoDB" id="1799558at2"/>
<dbReference type="EMBL" id="QKZI01000006">
    <property type="protein sequence ID" value="PZX03654.1"/>
    <property type="molecule type" value="Genomic_DNA"/>
</dbReference>
<sequence>MNRYRKPCNSCQQPQVSPQQTEWFQPPFEPIVCPPRYRVHDSFIPRMQPVIHPTVNVNREHVFPVPQHFFPQVTRNEFANQGHQQATPYMNQYQQGAFQQQPYQQQQQFFPGQR</sequence>
<name>A0A2W7MCY7_9BACI</name>
<organism evidence="1 2">
    <name type="scientific">Psychrobacillus insolitus</name>
    <dbReference type="NCBI Taxonomy" id="1461"/>
    <lineage>
        <taxon>Bacteria</taxon>
        <taxon>Bacillati</taxon>
        <taxon>Bacillota</taxon>
        <taxon>Bacilli</taxon>
        <taxon>Bacillales</taxon>
        <taxon>Bacillaceae</taxon>
        <taxon>Psychrobacillus</taxon>
    </lineage>
</organism>
<protein>
    <recommendedName>
        <fullName evidence="3">Spore coat protein D</fullName>
    </recommendedName>
</protein>
<dbReference type="Proteomes" id="UP000248646">
    <property type="component" value="Unassembled WGS sequence"/>
</dbReference>
<accession>A0A2W7MCY7</accession>
<evidence type="ECO:0008006" key="3">
    <source>
        <dbReference type="Google" id="ProtNLM"/>
    </source>
</evidence>